<comment type="caution">
    <text evidence="1">The sequence shown here is derived from an EMBL/GenBank/DDBJ whole genome shotgun (WGS) entry which is preliminary data.</text>
</comment>
<evidence type="ECO:0000313" key="1">
    <source>
        <dbReference type="EMBL" id="KAJ8685454.1"/>
    </source>
</evidence>
<evidence type="ECO:0000313" key="2">
    <source>
        <dbReference type="Proteomes" id="UP001239111"/>
    </source>
</evidence>
<proteinExistence type="predicted"/>
<name>A0ACC2PQ62_9HYME</name>
<accession>A0ACC2PQ62</accession>
<dbReference type="Proteomes" id="UP001239111">
    <property type="component" value="Chromosome 1"/>
</dbReference>
<gene>
    <name evidence="1" type="ORF">QAD02_021247</name>
</gene>
<sequence>MDLSDDESDNDEAQEENFVRNLEAQGELLKQNLLPVKSRREYELAYAHFSKWLHDNRSPPITENILMLYFEELSHTYSPPTLWSKWSMIKTLLNLRSNIKMGDFQNLKQFLKNFNKSFKAKQAAVFRWEDIEKFLRDAENFIYSAMKVVLIFGICGAMRCDEMVKLLTTDVRDMASPVEMNEQNQNQFQFYVSINDTKTFNPRSFVIGSIFYSTVKAYIDLRPTNWDNSRLFIFYSKGKCSRQNMGKNRPGDMAKNIAAYLGLKNQGDFTGHSFRRTAATLLSNSGANFVAVKALGGWVSDSVAQGYIENSEHNRGEIFEGIVSANKTLTTMPLQSGSQFFTASRTLPSTHSTKNPHQFVQRHGVRATSVATKSDMTPVYKVRNQSTPYSMRQSITQAQINLPSHPKKNTHTTTSTCASESSSIVQVSSASASTASCAPPSVSSKVKACSERSIIGTSPPLGNVKNTDSTYDGSGDRIPMDQIDYSDLDFETDGMNNNLETHSEILHPPDDIRGRRICPSHQNKSRSTVQIENYQSIDMETSFVQFQDCTITNSTINKSS</sequence>
<protein>
    <submittedName>
        <fullName evidence="1">Uncharacterized protein</fullName>
    </submittedName>
</protein>
<keyword evidence="2" id="KW-1185">Reference proteome</keyword>
<dbReference type="EMBL" id="CM056741">
    <property type="protein sequence ID" value="KAJ8685454.1"/>
    <property type="molecule type" value="Genomic_DNA"/>
</dbReference>
<organism evidence="1 2">
    <name type="scientific">Eretmocerus hayati</name>
    <dbReference type="NCBI Taxonomy" id="131215"/>
    <lineage>
        <taxon>Eukaryota</taxon>
        <taxon>Metazoa</taxon>
        <taxon>Ecdysozoa</taxon>
        <taxon>Arthropoda</taxon>
        <taxon>Hexapoda</taxon>
        <taxon>Insecta</taxon>
        <taxon>Pterygota</taxon>
        <taxon>Neoptera</taxon>
        <taxon>Endopterygota</taxon>
        <taxon>Hymenoptera</taxon>
        <taxon>Apocrita</taxon>
        <taxon>Proctotrupomorpha</taxon>
        <taxon>Chalcidoidea</taxon>
        <taxon>Aphelinidae</taxon>
        <taxon>Aphelininae</taxon>
        <taxon>Eretmocerus</taxon>
    </lineage>
</organism>
<reference evidence="1" key="1">
    <citation type="submission" date="2023-04" db="EMBL/GenBank/DDBJ databases">
        <title>A chromosome-level genome assembly of the parasitoid wasp Eretmocerus hayati.</title>
        <authorList>
            <person name="Zhong Y."/>
            <person name="Liu S."/>
            <person name="Liu Y."/>
        </authorList>
    </citation>
    <scope>NUCLEOTIDE SEQUENCE</scope>
    <source>
        <strain evidence="1">ZJU_SS_LIU_2023</strain>
    </source>
</reference>